<dbReference type="InterPro" id="IPR051716">
    <property type="entry name" value="Plant_RL_S/T_kinase"/>
</dbReference>
<keyword evidence="18" id="KW-0325">Glycoprotein</keyword>
<dbReference type="InterPro" id="IPR013210">
    <property type="entry name" value="LRR_N_plant-typ"/>
</dbReference>
<dbReference type="InterPro" id="IPR017441">
    <property type="entry name" value="Protein_kinase_ATP_BS"/>
</dbReference>
<dbReference type="FunFam" id="1.10.510.10:FF:000309">
    <property type="entry name" value="Leucine-rich repeat receptor-like protein kinase"/>
    <property type="match status" value="1"/>
</dbReference>
<feature type="chain" id="PRO_5035825115" description="non-specific serine/threonine protein kinase" evidence="23">
    <location>
        <begin position="25"/>
        <end position="1034"/>
    </location>
</feature>
<evidence type="ECO:0000256" key="6">
    <source>
        <dbReference type="ARBA" id="ARBA00022527"/>
    </source>
</evidence>
<accession>A0A8T3A5Q4</accession>
<dbReference type="Pfam" id="PF00069">
    <property type="entry name" value="Pkinase"/>
    <property type="match status" value="1"/>
</dbReference>
<keyword evidence="10 23" id="KW-0732">Signal</keyword>
<comment type="caution">
    <text evidence="25">The sequence shown here is derived from an EMBL/GenBank/DDBJ whole genome shotgun (WGS) entry which is preliminary data.</text>
</comment>
<evidence type="ECO:0000256" key="23">
    <source>
        <dbReference type="SAM" id="SignalP"/>
    </source>
</evidence>
<dbReference type="PROSITE" id="PS51257">
    <property type="entry name" value="PROKAR_LIPOPROTEIN"/>
    <property type="match status" value="1"/>
</dbReference>
<dbReference type="SUPFAM" id="SSF52058">
    <property type="entry name" value="L domain-like"/>
    <property type="match status" value="1"/>
</dbReference>
<evidence type="ECO:0000313" key="26">
    <source>
        <dbReference type="Proteomes" id="UP000829196"/>
    </source>
</evidence>
<feature type="domain" description="Protein kinase" evidence="24">
    <location>
        <begin position="756"/>
        <end position="1026"/>
    </location>
</feature>
<evidence type="ECO:0000313" key="25">
    <source>
        <dbReference type="EMBL" id="KAI0491379.1"/>
    </source>
</evidence>
<dbReference type="SMART" id="SM00369">
    <property type="entry name" value="LRR_TYP"/>
    <property type="match status" value="7"/>
</dbReference>
<dbReference type="CDD" id="cd14066">
    <property type="entry name" value="STKc_IRAK"/>
    <property type="match status" value="1"/>
</dbReference>
<keyword evidence="12 21" id="KW-0547">Nucleotide-binding</keyword>
<dbReference type="EMBL" id="JAGYWB010000018">
    <property type="protein sequence ID" value="KAI0491379.1"/>
    <property type="molecule type" value="Genomic_DNA"/>
</dbReference>
<dbReference type="Pfam" id="PF08263">
    <property type="entry name" value="LRRNT_2"/>
    <property type="match status" value="1"/>
</dbReference>
<dbReference type="Proteomes" id="UP000829196">
    <property type="component" value="Unassembled WGS sequence"/>
</dbReference>
<evidence type="ECO:0000256" key="18">
    <source>
        <dbReference type="ARBA" id="ARBA00023180"/>
    </source>
</evidence>
<dbReference type="SMART" id="SM00220">
    <property type="entry name" value="S_TKc"/>
    <property type="match status" value="1"/>
</dbReference>
<evidence type="ECO:0000256" key="7">
    <source>
        <dbReference type="ARBA" id="ARBA00022614"/>
    </source>
</evidence>
<dbReference type="Pfam" id="PF00560">
    <property type="entry name" value="LRR_1"/>
    <property type="match status" value="4"/>
</dbReference>
<dbReference type="EC" id="2.7.11.1" evidence="4"/>
<dbReference type="GO" id="GO:0005886">
    <property type="term" value="C:plasma membrane"/>
    <property type="evidence" value="ECO:0007669"/>
    <property type="project" value="UniProtKB-SubCell"/>
</dbReference>
<keyword evidence="26" id="KW-1185">Reference proteome</keyword>
<keyword evidence="5" id="KW-1003">Cell membrane</keyword>
<evidence type="ECO:0000256" key="12">
    <source>
        <dbReference type="ARBA" id="ARBA00022741"/>
    </source>
</evidence>
<dbReference type="InterPro" id="IPR003591">
    <property type="entry name" value="Leu-rich_rpt_typical-subtyp"/>
</dbReference>
<dbReference type="PROSITE" id="PS00108">
    <property type="entry name" value="PROTEIN_KINASE_ST"/>
    <property type="match status" value="1"/>
</dbReference>
<dbReference type="SUPFAM" id="SSF52047">
    <property type="entry name" value="RNI-like"/>
    <property type="match status" value="1"/>
</dbReference>
<dbReference type="PANTHER" id="PTHR48053">
    <property type="entry name" value="LEUCINE RICH REPEAT FAMILY PROTEIN, EXPRESSED"/>
    <property type="match status" value="1"/>
</dbReference>
<organism evidence="25 26">
    <name type="scientific">Dendrobium nobile</name>
    <name type="common">Orchid</name>
    <dbReference type="NCBI Taxonomy" id="94219"/>
    <lineage>
        <taxon>Eukaryota</taxon>
        <taxon>Viridiplantae</taxon>
        <taxon>Streptophyta</taxon>
        <taxon>Embryophyta</taxon>
        <taxon>Tracheophyta</taxon>
        <taxon>Spermatophyta</taxon>
        <taxon>Magnoliopsida</taxon>
        <taxon>Liliopsida</taxon>
        <taxon>Asparagales</taxon>
        <taxon>Orchidaceae</taxon>
        <taxon>Epidendroideae</taxon>
        <taxon>Malaxideae</taxon>
        <taxon>Dendrobiinae</taxon>
        <taxon>Dendrobium</taxon>
    </lineage>
</organism>
<comment type="similarity">
    <text evidence="3">Belongs to the RLP family.</text>
</comment>
<dbReference type="PROSITE" id="PS00107">
    <property type="entry name" value="PROTEIN_KINASE_ATP"/>
    <property type="match status" value="1"/>
</dbReference>
<evidence type="ECO:0000259" key="24">
    <source>
        <dbReference type="PROSITE" id="PS50011"/>
    </source>
</evidence>
<evidence type="ECO:0000256" key="9">
    <source>
        <dbReference type="ARBA" id="ARBA00022692"/>
    </source>
</evidence>
<dbReference type="Gene3D" id="3.30.200.20">
    <property type="entry name" value="Phosphorylase Kinase, domain 1"/>
    <property type="match status" value="1"/>
</dbReference>
<dbReference type="InterPro" id="IPR001611">
    <property type="entry name" value="Leu-rich_rpt"/>
</dbReference>
<comment type="catalytic activity">
    <reaction evidence="19">
        <text>L-threonyl-[protein] + ATP = O-phospho-L-threonyl-[protein] + ADP + H(+)</text>
        <dbReference type="Rhea" id="RHEA:46608"/>
        <dbReference type="Rhea" id="RHEA-COMP:11060"/>
        <dbReference type="Rhea" id="RHEA-COMP:11605"/>
        <dbReference type="ChEBI" id="CHEBI:15378"/>
        <dbReference type="ChEBI" id="CHEBI:30013"/>
        <dbReference type="ChEBI" id="CHEBI:30616"/>
        <dbReference type="ChEBI" id="CHEBI:61977"/>
        <dbReference type="ChEBI" id="CHEBI:456216"/>
        <dbReference type="EC" id="2.7.11.1"/>
    </reaction>
</comment>
<dbReference type="SUPFAM" id="SSF56112">
    <property type="entry name" value="Protein kinase-like (PK-like)"/>
    <property type="match status" value="1"/>
</dbReference>
<dbReference type="AlphaFoldDB" id="A0A8T3A5Q4"/>
<evidence type="ECO:0000256" key="10">
    <source>
        <dbReference type="ARBA" id="ARBA00022729"/>
    </source>
</evidence>
<keyword evidence="14 21" id="KW-0067">ATP-binding</keyword>
<evidence type="ECO:0000256" key="21">
    <source>
        <dbReference type="PROSITE-ProRule" id="PRU10141"/>
    </source>
</evidence>
<keyword evidence="16 22" id="KW-0472">Membrane</keyword>
<dbReference type="GO" id="GO:0004674">
    <property type="term" value="F:protein serine/threonine kinase activity"/>
    <property type="evidence" value="ECO:0007669"/>
    <property type="project" value="UniProtKB-KW"/>
</dbReference>
<gene>
    <name evidence="25" type="ORF">KFK09_025639</name>
</gene>
<dbReference type="Pfam" id="PF13855">
    <property type="entry name" value="LRR_8"/>
    <property type="match status" value="2"/>
</dbReference>
<dbReference type="Gene3D" id="1.10.510.10">
    <property type="entry name" value="Transferase(Phosphotransferase) domain 1"/>
    <property type="match status" value="1"/>
</dbReference>
<dbReference type="SMR" id="A0A8T3A5Q4"/>
<keyword evidence="11" id="KW-0677">Repeat</keyword>
<dbReference type="PANTHER" id="PTHR48053:SF155">
    <property type="entry name" value="LOW QUALITY PROTEIN: RECEPTOR-LIKE PROTEIN 2"/>
    <property type="match status" value="1"/>
</dbReference>
<evidence type="ECO:0000256" key="11">
    <source>
        <dbReference type="ARBA" id="ARBA00022737"/>
    </source>
</evidence>
<keyword evidence="13" id="KW-0418">Kinase</keyword>
<feature type="transmembrane region" description="Helical" evidence="22">
    <location>
        <begin position="681"/>
        <end position="703"/>
    </location>
</feature>
<reference evidence="25" key="1">
    <citation type="journal article" date="2022" name="Front. Genet.">
        <title>Chromosome-Scale Assembly of the Dendrobium nobile Genome Provides Insights Into the Molecular Mechanism of the Biosynthesis of the Medicinal Active Ingredient of Dendrobium.</title>
        <authorList>
            <person name="Xu Q."/>
            <person name="Niu S.-C."/>
            <person name="Li K.-L."/>
            <person name="Zheng P.-J."/>
            <person name="Zhang X.-J."/>
            <person name="Jia Y."/>
            <person name="Liu Y."/>
            <person name="Niu Y.-X."/>
            <person name="Yu L.-H."/>
            <person name="Chen D.-F."/>
            <person name="Zhang G.-Q."/>
        </authorList>
    </citation>
    <scope>NUCLEOTIDE SEQUENCE</scope>
    <source>
        <tissue evidence="25">Leaf</tissue>
    </source>
</reference>
<evidence type="ECO:0000256" key="16">
    <source>
        <dbReference type="ARBA" id="ARBA00023136"/>
    </source>
</evidence>
<dbReference type="Gene3D" id="3.80.10.10">
    <property type="entry name" value="Ribonuclease Inhibitor"/>
    <property type="match status" value="4"/>
</dbReference>
<dbReference type="FunFam" id="3.30.200.20:FF:000039">
    <property type="entry name" value="receptor-like protein kinase FERONIA"/>
    <property type="match status" value="1"/>
</dbReference>
<evidence type="ECO:0000256" key="4">
    <source>
        <dbReference type="ARBA" id="ARBA00012513"/>
    </source>
</evidence>
<evidence type="ECO:0000256" key="20">
    <source>
        <dbReference type="ARBA" id="ARBA00048679"/>
    </source>
</evidence>
<evidence type="ECO:0000256" key="17">
    <source>
        <dbReference type="ARBA" id="ARBA00023170"/>
    </source>
</evidence>
<dbReference type="InterPro" id="IPR032675">
    <property type="entry name" value="LRR_dom_sf"/>
</dbReference>
<proteinExistence type="inferred from homology"/>
<dbReference type="GO" id="GO:0005524">
    <property type="term" value="F:ATP binding"/>
    <property type="evidence" value="ECO:0007669"/>
    <property type="project" value="UniProtKB-UniRule"/>
</dbReference>
<dbReference type="PROSITE" id="PS50011">
    <property type="entry name" value="PROTEIN_KINASE_DOM"/>
    <property type="match status" value="1"/>
</dbReference>
<dbReference type="InterPro" id="IPR008271">
    <property type="entry name" value="Ser/Thr_kinase_AS"/>
</dbReference>
<dbReference type="PROSITE" id="PS51450">
    <property type="entry name" value="LRR"/>
    <property type="match status" value="2"/>
</dbReference>
<evidence type="ECO:0000256" key="15">
    <source>
        <dbReference type="ARBA" id="ARBA00022989"/>
    </source>
</evidence>
<dbReference type="FunFam" id="3.80.10.10:FF:000095">
    <property type="entry name" value="LRR receptor-like serine/threonine-protein kinase GSO1"/>
    <property type="match status" value="1"/>
</dbReference>
<sequence>MRTRCLAFVFLFSLALLLASLGQACDSGDLSALLSFSAGLDSPIQGWGSNSSSSSSDCCSWPGVRCDSLLFNGRRVIGLDLAQKRLHGSLSDSLAGLDHLLNLNLSFNFLRGSVPAKLFLLTQLEFLDLSMNELYGYFPPEISLPSIKSFNISNNLFNGTLPSFSSSVELMALDVSNNTFSGLIKADICSSSSQIQKLIFSMNYFSNQFPVGFGNCRSLVQLSLDVNEISGGLPDDLFTLKSLKYLHLQQNTLSGSLSERFGNLSSLVQVDLSVNNFIGFIPNVFDKLSNLESFSAQTNGFNGTLPSSFSNLANLRVLNLRNNSLSGEINLNCASMSMLSTLDLGSNHLTGFIPKNLSQCSNLNSLNLAKNNLIGEIPSSFKLLNSLFYLSLTNNSLTNITSALETLQHCSNLTILVLTLNFRGGETMPVEGIYGFTNIKVLVIANCGLSGYIPPWLSRSTKLNILDISWNLLSGSIPPWLGVFDNLFYLDISNNSLIGEIPASFVQLKSFIHANASTQTQSMQDFPFFVKRNASARALQYNNFGSFPASLILSNNKLVGPILPGFGNLKMLLVLDLHKNNLSGSIPKELSGMANLENLDLSYNNLSGNIPDTLTKLNFLSRFDVSFNNLAGPIPSGGQFSTFSSSDFIGNRDLCGFHLSPCQSKTPPHPQSRKQKSKATIVGVAIGMGTGIVVVLVIIYLAVIRFLSRKQEENAKVVADIDGSSEAAGSRLVILFHNKDNKEISIHAILKSTNNFDQAFLIGCGGFGLVYKASLEDGRKMAIKRLSGDFYQMEREFQAEVEALSMAQHENLVLLQGYCKVGKDRLLIYSFMENGSLDYWLHEKTDGASMLCWLKRLKIAQGAARGLAYLHHSCQPNIIHRDIKSSNILLDENFEAHLADFGLARLILPCDTHVTTDLVGTLGYIPPEYSQASIATFKGDIYSFGVVLLELLTGRRPVDISKPKGSRELLLWVLEMNERRETEVFDPIIYHKNIERQLFRALEIACLCVSESPKLRPSTQQLVTWLENIGSEGC</sequence>
<feature type="signal peptide" evidence="23">
    <location>
        <begin position="1"/>
        <end position="24"/>
    </location>
</feature>
<evidence type="ECO:0000256" key="3">
    <source>
        <dbReference type="ARBA" id="ARBA00009592"/>
    </source>
</evidence>
<dbReference type="InterPro" id="IPR000719">
    <property type="entry name" value="Prot_kinase_dom"/>
</dbReference>
<comment type="similarity">
    <text evidence="2">Belongs to the protein kinase superfamily. Ser/Thr protein kinase family.</text>
</comment>
<feature type="binding site" evidence="21">
    <location>
        <position position="784"/>
    </location>
    <ligand>
        <name>ATP</name>
        <dbReference type="ChEBI" id="CHEBI:30616"/>
    </ligand>
</feature>
<evidence type="ECO:0000256" key="2">
    <source>
        <dbReference type="ARBA" id="ARBA00008684"/>
    </source>
</evidence>
<name>A0A8T3A5Q4_DENNO</name>
<keyword evidence="6" id="KW-0723">Serine/threonine-protein kinase</keyword>
<evidence type="ECO:0000256" key="5">
    <source>
        <dbReference type="ARBA" id="ARBA00022475"/>
    </source>
</evidence>
<keyword evidence="15 22" id="KW-1133">Transmembrane helix</keyword>
<evidence type="ECO:0000256" key="14">
    <source>
        <dbReference type="ARBA" id="ARBA00022840"/>
    </source>
</evidence>
<comment type="catalytic activity">
    <reaction evidence="20">
        <text>L-seryl-[protein] + ATP = O-phospho-L-seryl-[protein] + ADP + H(+)</text>
        <dbReference type="Rhea" id="RHEA:17989"/>
        <dbReference type="Rhea" id="RHEA-COMP:9863"/>
        <dbReference type="Rhea" id="RHEA-COMP:11604"/>
        <dbReference type="ChEBI" id="CHEBI:15378"/>
        <dbReference type="ChEBI" id="CHEBI:29999"/>
        <dbReference type="ChEBI" id="CHEBI:30616"/>
        <dbReference type="ChEBI" id="CHEBI:83421"/>
        <dbReference type="ChEBI" id="CHEBI:456216"/>
        <dbReference type="EC" id="2.7.11.1"/>
    </reaction>
</comment>
<keyword evidence="7" id="KW-0433">Leucine-rich repeat</keyword>
<dbReference type="OrthoDB" id="676979at2759"/>
<dbReference type="FunFam" id="3.80.10.10:FF:000213">
    <property type="entry name" value="Tyrosine-sulfated glycopeptide receptor 1"/>
    <property type="match status" value="1"/>
</dbReference>
<evidence type="ECO:0000256" key="8">
    <source>
        <dbReference type="ARBA" id="ARBA00022679"/>
    </source>
</evidence>
<evidence type="ECO:0000256" key="1">
    <source>
        <dbReference type="ARBA" id="ARBA00004162"/>
    </source>
</evidence>
<keyword evidence="9 22" id="KW-0812">Transmembrane</keyword>
<keyword evidence="17" id="KW-0675">Receptor</keyword>
<comment type="subcellular location">
    <subcellularLocation>
        <location evidence="1">Cell membrane</location>
        <topology evidence="1">Single-pass membrane protein</topology>
    </subcellularLocation>
</comment>
<evidence type="ECO:0000256" key="22">
    <source>
        <dbReference type="SAM" id="Phobius"/>
    </source>
</evidence>
<evidence type="ECO:0000256" key="19">
    <source>
        <dbReference type="ARBA" id="ARBA00047899"/>
    </source>
</evidence>
<keyword evidence="8" id="KW-0808">Transferase</keyword>
<dbReference type="InterPro" id="IPR011009">
    <property type="entry name" value="Kinase-like_dom_sf"/>
</dbReference>
<evidence type="ECO:0000256" key="13">
    <source>
        <dbReference type="ARBA" id="ARBA00022777"/>
    </source>
</evidence>
<protein>
    <recommendedName>
        <fullName evidence="4">non-specific serine/threonine protein kinase</fullName>
        <ecNumber evidence="4">2.7.11.1</ecNumber>
    </recommendedName>
</protein>